<protein>
    <submittedName>
        <fullName evidence="7">Integrase</fullName>
    </submittedName>
</protein>
<dbReference type="EMBL" id="AP024849">
    <property type="protein sequence ID" value="BCZ47273.1"/>
    <property type="molecule type" value="Genomic_DNA"/>
</dbReference>
<dbReference type="Proteomes" id="UP000824633">
    <property type="component" value="Chromosome"/>
</dbReference>
<dbReference type="Gene3D" id="1.10.443.10">
    <property type="entry name" value="Intergrase catalytic core"/>
    <property type="match status" value="1"/>
</dbReference>
<dbReference type="InterPro" id="IPR004107">
    <property type="entry name" value="Integrase_SAM-like_N"/>
</dbReference>
<reference evidence="8" key="1">
    <citation type="submission" date="2021-07" db="EMBL/GenBank/DDBJ databases">
        <title>Complete genome sequencing of a Clostridium isolate.</title>
        <authorList>
            <person name="Ueki A."/>
            <person name="Tonouchi A."/>
        </authorList>
    </citation>
    <scope>NUCLEOTIDE SEQUENCE [LARGE SCALE GENOMIC DNA]</scope>
    <source>
        <strain evidence="8">C5S11</strain>
    </source>
</reference>
<dbReference type="InterPro" id="IPR010998">
    <property type="entry name" value="Integrase_recombinase_N"/>
</dbReference>
<dbReference type="Pfam" id="PF13495">
    <property type="entry name" value="Phage_int_SAM_4"/>
    <property type="match status" value="1"/>
</dbReference>
<gene>
    <name evidence="7" type="ORF">psyc5s11_33400</name>
</gene>
<dbReference type="Gene3D" id="1.10.150.130">
    <property type="match status" value="1"/>
</dbReference>
<dbReference type="PROSITE" id="PS51898">
    <property type="entry name" value="TYR_RECOMBINASE"/>
    <property type="match status" value="1"/>
</dbReference>
<comment type="function">
    <text evidence="1">Site-specific tyrosine recombinase, which acts by catalyzing the cutting and rejoining of the recombining DNA molecules.</text>
</comment>
<dbReference type="InterPro" id="IPR011010">
    <property type="entry name" value="DNA_brk_join_enz"/>
</dbReference>
<organism evidence="7 8">
    <name type="scientific">Clostridium gelidum</name>
    <dbReference type="NCBI Taxonomy" id="704125"/>
    <lineage>
        <taxon>Bacteria</taxon>
        <taxon>Bacillati</taxon>
        <taxon>Bacillota</taxon>
        <taxon>Clostridia</taxon>
        <taxon>Eubacteriales</taxon>
        <taxon>Clostridiaceae</taxon>
        <taxon>Clostridium</taxon>
    </lineage>
</organism>
<dbReference type="InterPro" id="IPR050090">
    <property type="entry name" value="Tyrosine_recombinase_XerCD"/>
</dbReference>
<keyword evidence="4" id="KW-0238">DNA-binding</keyword>
<dbReference type="Pfam" id="PF00589">
    <property type="entry name" value="Phage_integrase"/>
    <property type="match status" value="1"/>
</dbReference>
<dbReference type="InterPro" id="IPR013762">
    <property type="entry name" value="Integrase-like_cat_sf"/>
</dbReference>
<accession>A0ABN6J266</accession>
<proteinExistence type="inferred from homology"/>
<evidence type="ECO:0000313" key="7">
    <source>
        <dbReference type="EMBL" id="BCZ47273.1"/>
    </source>
</evidence>
<keyword evidence="5" id="KW-0233">DNA recombination</keyword>
<evidence type="ECO:0000259" key="6">
    <source>
        <dbReference type="PROSITE" id="PS51898"/>
    </source>
</evidence>
<evidence type="ECO:0000256" key="5">
    <source>
        <dbReference type="ARBA" id="ARBA00023172"/>
    </source>
</evidence>
<sequence length="280" mass="32706">MKMTELQVNFHKDLVIRGFTESTIKNYLLVVGEFENFVALSPELFEEKHAVNFLYDCITNRKLKEDTVNYKNSIIKFLFVVTLNKEWNNLKVPRMKKRKTLPVVLSKSEVKEFLDSIDNLRYKTIFSVIYSGGLRLSEVAKLKVTDIDSNDMKIIVRDGKGKKDRHTLLAQSNLILLREYWKMYKPNNYLFLGRDGVNHLKNRAIQLAFTKYLNKTNIKKKAHIHTLRHSFATHLLDAGTDIIYIQRLLGHSSITTTTVYLHLRDYRVLKIQSPADLLDE</sequence>
<dbReference type="PANTHER" id="PTHR30349">
    <property type="entry name" value="PHAGE INTEGRASE-RELATED"/>
    <property type="match status" value="1"/>
</dbReference>
<dbReference type="SUPFAM" id="SSF56349">
    <property type="entry name" value="DNA breaking-rejoining enzymes"/>
    <property type="match status" value="1"/>
</dbReference>
<evidence type="ECO:0000313" key="8">
    <source>
        <dbReference type="Proteomes" id="UP000824633"/>
    </source>
</evidence>
<dbReference type="InterPro" id="IPR002104">
    <property type="entry name" value="Integrase_catalytic"/>
</dbReference>
<feature type="domain" description="Tyr recombinase" evidence="6">
    <location>
        <begin position="100"/>
        <end position="273"/>
    </location>
</feature>
<keyword evidence="3" id="KW-0229">DNA integration</keyword>
<evidence type="ECO:0000256" key="1">
    <source>
        <dbReference type="ARBA" id="ARBA00003283"/>
    </source>
</evidence>
<keyword evidence="8" id="KW-1185">Reference proteome</keyword>
<evidence type="ECO:0000256" key="2">
    <source>
        <dbReference type="ARBA" id="ARBA00008857"/>
    </source>
</evidence>
<evidence type="ECO:0000256" key="4">
    <source>
        <dbReference type="ARBA" id="ARBA00023125"/>
    </source>
</evidence>
<dbReference type="PANTHER" id="PTHR30349:SF64">
    <property type="entry name" value="PROPHAGE INTEGRASE INTD-RELATED"/>
    <property type="match status" value="1"/>
</dbReference>
<evidence type="ECO:0000256" key="3">
    <source>
        <dbReference type="ARBA" id="ARBA00022908"/>
    </source>
</evidence>
<comment type="similarity">
    <text evidence="2">Belongs to the 'phage' integrase family.</text>
</comment>
<name>A0ABN6J266_9CLOT</name>